<name>A0A1G8JWZ9_9LACT</name>
<dbReference type="Pfam" id="PF00717">
    <property type="entry name" value="Peptidase_S24"/>
    <property type="match status" value="1"/>
</dbReference>
<feature type="domain" description="HTH cro/C1-type" evidence="4">
    <location>
        <begin position="7"/>
        <end position="61"/>
    </location>
</feature>
<dbReference type="PROSITE" id="PS50943">
    <property type="entry name" value="HTH_CROC1"/>
    <property type="match status" value="1"/>
</dbReference>
<dbReference type="RefSeq" id="WP_092084428.1">
    <property type="nucleotide sequence ID" value="NZ_FNEL01000007.1"/>
</dbReference>
<evidence type="ECO:0000256" key="1">
    <source>
        <dbReference type="ARBA" id="ARBA00023015"/>
    </source>
</evidence>
<dbReference type="SMART" id="SM00530">
    <property type="entry name" value="HTH_XRE"/>
    <property type="match status" value="1"/>
</dbReference>
<dbReference type="InterPro" id="IPR036286">
    <property type="entry name" value="LexA/Signal_pep-like_sf"/>
</dbReference>
<dbReference type="Pfam" id="PF01381">
    <property type="entry name" value="HTH_3"/>
    <property type="match status" value="1"/>
</dbReference>
<protein>
    <submittedName>
        <fullName evidence="5">XRE family transcriptional regulator</fullName>
    </submittedName>
</protein>
<keyword evidence="3" id="KW-0804">Transcription</keyword>
<dbReference type="OrthoDB" id="9802364at2"/>
<dbReference type="Proteomes" id="UP000235682">
    <property type="component" value="Unassembled WGS sequence"/>
</dbReference>
<keyword evidence="1" id="KW-0805">Transcription regulation</keyword>
<dbReference type="SUPFAM" id="SSF47413">
    <property type="entry name" value="lambda repressor-like DNA-binding domains"/>
    <property type="match status" value="1"/>
</dbReference>
<dbReference type="CDD" id="cd00093">
    <property type="entry name" value="HTH_XRE"/>
    <property type="match status" value="1"/>
</dbReference>
<evidence type="ECO:0000256" key="2">
    <source>
        <dbReference type="ARBA" id="ARBA00023125"/>
    </source>
</evidence>
<dbReference type="GO" id="GO:0003677">
    <property type="term" value="F:DNA binding"/>
    <property type="evidence" value="ECO:0007669"/>
    <property type="project" value="UniProtKB-KW"/>
</dbReference>
<evidence type="ECO:0000313" key="5">
    <source>
        <dbReference type="EMBL" id="PMC59020.1"/>
    </source>
</evidence>
<dbReference type="InterPro" id="IPR039418">
    <property type="entry name" value="LexA-like"/>
</dbReference>
<dbReference type="AlphaFoldDB" id="A0A1G8JWZ9"/>
<proteinExistence type="predicted"/>
<dbReference type="PANTHER" id="PTHR40661:SF1">
    <property type="entry name" value="HTH CRO_C1-TYPE DOMAIN-CONTAINING PROTEIN"/>
    <property type="match status" value="1"/>
</dbReference>
<dbReference type="EMBL" id="PNHE01000003">
    <property type="protein sequence ID" value="PMC59020.1"/>
    <property type="molecule type" value="Genomic_DNA"/>
</dbReference>
<organism evidence="5 6">
    <name type="scientific">Dolosicoccus paucivorans</name>
    <dbReference type="NCBI Taxonomy" id="84521"/>
    <lineage>
        <taxon>Bacteria</taxon>
        <taxon>Bacillati</taxon>
        <taxon>Bacillota</taxon>
        <taxon>Bacilli</taxon>
        <taxon>Lactobacillales</taxon>
        <taxon>Aerococcaceae</taxon>
        <taxon>Dolosicoccus</taxon>
    </lineage>
</organism>
<dbReference type="STRING" id="84521.SAMN04487994_100733"/>
<dbReference type="InterPro" id="IPR001387">
    <property type="entry name" value="Cro/C1-type_HTH"/>
</dbReference>
<reference evidence="5 6" key="1">
    <citation type="submission" date="2017-09" db="EMBL/GenBank/DDBJ databases">
        <title>Bacterial strain isolated from the female urinary microbiota.</title>
        <authorList>
            <person name="Thomas-White K."/>
            <person name="Kumar N."/>
            <person name="Forster S."/>
            <person name="Putonti C."/>
            <person name="Lawley T."/>
            <person name="Wolfe A.J."/>
        </authorList>
    </citation>
    <scope>NUCLEOTIDE SEQUENCE [LARGE SCALE GENOMIC DNA]</scope>
    <source>
        <strain evidence="5 6">UMB0852</strain>
    </source>
</reference>
<evidence type="ECO:0000259" key="4">
    <source>
        <dbReference type="PROSITE" id="PS50943"/>
    </source>
</evidence>
<sequence>MEFKDIIKHLRKKNQMTQEDLAKALNISKTTVSSWERGANYPTMDRVILLADYFRVSMNTFFEQVPNSEDTLLLPVLGPILCSSSITAKENICEYRETLKASLPSGNLFYIKVKDDAMAPKIPKGGFVLVKEQSTVKNGDIAAVLLKDTKEVTLKRVRKLDDYILLETVNEEYAPYLINEHNPAQMIGKAVKLEVDL</sequence>
<dbReference type="CDD" id="cd06529">
    <property type="entry name" value="S24_LexA-like"/>
    <property type="match status" value="1"/>
</dbReference>
<dbReference type="PANTHER" id="PTHR40661">
    <property type="match status" value="1"/>
</dbReference>
<dbReference type="InterPro" id="IPR010982">
    <property type="entry name" value="Lambda_DNA-bd_dom_sf"/>
</dbReference>
<evidence type="ECO:0000256" key="3">
    <source>
        <dbReference type="ARBA" id="ARBA00023163"/>
    </source>
</evidence>
<gene>
    <name evidence="5" type="ORF">CJ205_01570</name>
</gene>
<dbReference type="SUPFAM" id="SSF51306">
    <property type="entry name" value="LexA/Signal peptidase"/>
    <property type="match status" value="1"/>
</dbReference>
<dbReference type="InterPro" id="IPR015927">
    <property type="entry name" value="Peptidase_S24_S26A/B/C"/>
</dbReference>
<evidence type="ECO:0000313" key="6">
    <source>
        <dbReference type="Proteomes" id="UP000235682"/>
    </source>
</evidence>
<accession>A0A1G8JWZ9</accession>
<keyword evidence="6" id="KW-1185">Reference proteome</keyword>
<comment type="caution">
    <text evidence="5">The sequence shown here is derived from an EMBL/GenBank/DDBJ whole genome shotgun (WGS) entry which is preliminary data.</text>
</comment>
<dbReference type="Gene3D" id="2.10.109.10">
    <property type="entry name" value="Umud Fragment, subunit A"/>
    <property type="match status" value="1"/>
</dbReference>
<dbReference type="Gene3D" id="1.10.260.40">
    <property type="entry name" value="lambda repressor-like DNA-binding domains"/>
    <property type="match status" value="1"/>
</dbReference>
<keyword evidence="2" id="KW-0238">DNA-binding</keyword>